<organism evidence="9 10">
    <name type="scientific">Mycolicibacterium neoaurum VKM Ac-1815D</name>
    <dbReference type="NCBI Taxonomy" id="700508"/>
    <lineage>
        <taxon>Bacteria</taxon>
        <taxon>Bacillati</taxon>
        <taxon>Actinomycetota</taxon>
        <taxon>Actinomycetes</taxon>
        <taxon>Mycobacteriales</taxon>
        <taxon>Mycobacteriaceae</taxon>
        <taxon>Mycolicibacterium</taxon>
    </lineage>
</organism>
<evidence type="ECO:0000259" key="8">
    <source>
        <dbReference type="Pfam" id="PF00361"/>
    </source>
</evidence>
<dbReference type="InterPro" id="IPR003918">
    <property type="entry name" value="NADH_UbQ_OxRdtase"/>
</dbReference>
<gene>
    <name evidence="9" type="ORF">D174_09440</name>
</gene>
<proteinExistence type="inferred from homology"/>
<dbReference type="Pfam" id="PF00361">
    <property type="entry name" value="Proton_antipo_M"/>
    <property type="match status" value="1"/>
</dbReference>
<dbReference type="GO" id="GO:0012505">
    <property type="term" value="C:endomembrane system"/>
    <property type="evidence" value="ECO:0007669"/>
    <property type="project" value="UniProtKB-SubCell"/>
</dbReference>
<sequence>MTGVGWLTALWAVPMIGAAIVILLPSKVFARWAALAVSLAVLAVAVLLAVTFDPAGPQFQFVEDHPWIPSFGTGYILGLDGIALALVVLTAVLVPLLIVAGWNDGHADRARSTQSYLALTLAVEAMVLISLVALDVLLFYVFFEAMLIPMYFLIGGFGGARRGAAAVKFLLYNLFGGLIMLAAVIGLYVVTLEELGGTFDFRAIVAAVQSGQLAVDPALLNALFLGFMFAFAVKAPLWPFHRWLPDAAVESTPATAVLMMAVVDKVGTFGMLRYCLQLFPDATKTFQPVIITLAVIGIIYGAVVAIGQTDVMRLIAYTSISHFGFIILGIFVLTSQGQAGSTLYMVNHGISTAALFLIAGFLVSRRGSRFIADYGGIQKVAPVLAGTFLVAGLATLSLPGLGPFISEFLVLIGTFSRFPVLAVIAALALVLSAIYILWAYQRMMTGPVTRGNESLRDLVPRELIVAAPLIVLLLVLGIYPKPALDVINPAVTHTLTTIDVQDPRPATPEGDGR</sequence>
<feature type="transmembrane region" description="Helical" evidence="7">
    <location>
        <begin position="458"/>
        <end position="479"/>
    </location>
</feature>
<dbReference type="GO" id="GO:0048039">
    <property type="term" value="F:ubiquinone binding"/>
    <property type="evidence" value="ECO:0007669"/>
    <property type="project" value="TreeGrafter"/>
</dbReference>
<dbReference type="GO" id="GO:0042773">
    <property type="term" value="P:ATP synthesis coupled electron transport"/>
    <property type="evidence" value="ECO:0007669"/>
    <property type="project" value="InterPro"/>
</dbReference>
<evidence type="ECO:0000256" key="7">
    <source>
        <dbReference type="SAM" id="Phobius"/>
    </source>
</evidence>
<keyword evidence="10" id="KW-1185">Reference proteome</keyword>
<feature type="transmembrane region" description="Helical" evidence="7">
    <location>
        <begin position="418"/>
        <end position="438"/>
    </location>
</feature>
<evidence type="ECO:0000256" key="3">
    <source>
        <dbReference type="ARBA" id="ARBA00022692"/>
    </source>
</evidence>
<keyword evidence="5 7" id="KW-0472">Membrane</keyword>
<feature type="transmembrane region" description="Helical" evidence="7">
    <location>
        <begin position="115"/>
        <end position="133"/>
    </location>
</feature>
<feature type="transmembrane region" description="Helical" evidence="7">
    <location>
        <begin position="218"/>
        <end position="240"/>
    </location>
</feature>
<evidence type="ECO:0000256" key="6">
    <source>
        <dbReference type="RuleBase" id="RU000320"/>
    </source>
</evidence>
<evidence type="ECO:0000256" key="2">
    <source>
        <dbReference type="ARBA" id="ARBA00009025"/>
    </source>
</evidence>
<keyword evidence="4 7" id="KW-1133">Transmembrane helix</keyword>
<dbReference type="NCBIfam" id="NF004500">
    <property type="entry name" value="PRK05846.1-4"/>
    <property type="match status" value="1"/>
</dbReference>
<feature type="transmembrane region" description="Helical" evidence="7">
    <location>
        <begin position="32"/>
        <end position="52"/>
    </location>
</feature>
<evidence type="ECO:0000256" key="4">
    <source>
        <dbReference type="ARBA" id="ARBA00022989"/>
    </source>
</evidence>
<feature type="transmembrane region" description="Helical" evidence="7">
    <location>
        <begin position="169"/>
        <end position="190"/>
    </location>
</feature>
<evidence type="ECO:0000313" key="10">
    <source>
        <dbReference type="Proteomes" id="UP000018763"/>
    </source>
</evidence>
<dbReference type="eggNOG" id="COG1008">
    <property type="taxonomic scope" value="Bacteria"/>
</dbReference>
<feature type="transmembrane region" description="Helical" evidence="7">
    <location>
        <begin position="345"/>
        <end position="363"/>
    </location>
</feature>
<dbReference type="InterPro" id="IPR010227">
    <property type="entry name" value="NADH_Q_OxRdtase_chainM/4"/>
</dbReference>
<dbReference type="PANTHER" id="PTHR43507:SF1">
    <property type="entry name" value="NADH-UBIQUINONE OXIDOREDUCTASE CHAIN 4"/>
    <property type="match status" value="1"/>
</dbReference>
<name>V5XBJ6_MYCNE</name>
<protein>
    <submittedName>
        <fullName evidence="9">NADH:ubiquinone oxidoreductase subunit M</fullName>
    </submittedName>
</protein>
<dbReference type="Proteomes" id="UP000018763">
    <property type="component" value="Chromosome"/>
</dbReference>
<feature type="transmembrane region" description="Helical" evidence="7">
    <location>
        <begin position="286"/>
        <end position="307"/>
    </location>
</feature>
<feature type="transmembrane region" description="Helical" evidence="7">
    <location>
        <begin position="6"/>
        <end position="25"/>
    </location>
</feature>
<keyword evidence="3 6" id="KW-0812">Transmembrane</keyword>
<dbReference type="PRINTS" id="PR01437">
    <property type="entry name" value="NUOXDRDTASE4"/>
</dbReference>
<dbReference type="KEGG" id="mne:D174_09440"/>
<feature type="domain" description="NADH:quinone oxidoreductase/Mrp antiporter transmembrane" evidence="8">
    <location>
        <begin position="133"/>
        <end position="429"/>
    </location>
</feature>
<accession>V5XBJ6</accession>
<dbReference type="PANTHER" id="PTHR43507">
    <property type="entry name" value="NADH-UBIQUINONE OXIDOREDUCTASE CHAIN 4"/>
    <property type="match status" value="1"/>
</dbReference>
<feature type="transmembrane region" description="Helical" evidence="7">
    <location>
        <begin position="72"/>
        <end position="103"/>
    </location>
</feature>
<dbReference type="InterPro" id="IPR001750">
    <property type="entry name" value="ND/Mrp_TM"/>
</dbReference>
<feature type="transmembrane region" description="Helical" evidence="7">
    <location>
        <begin position="314"/>
        <end position="333"/>
    </location>
</feature>
<dbReference type="GO" id="GO:0016020">
    <property type="term" value="C:membrane"/>
    <property type="evidence" value="ECO:0007669"/>
    <property type="project" value="UniProtKB-SubCell"/>
</dbReference>
<keyword evidence="9" id="KW-0830">Ubiquinone</keyword>
<dbReference type="GO" id="GO:0003954">
    <property type="term" value="F:NADH dehydrogenase activity"/>
    <property type="evidence" value="ECO:0007669"/>
    <property type="project" value="TreeGrafter"/>
</dbReference>
<dbReference type="GO" id="GO:0015990">
    <property type="term" value="P:electron transport coupled proton transport"/>
    <property type="evidence" value="ECO:0007669"/>
    <property type="project" value="TreeGrafter"/>
</dbReference>
<feature type="transmembrane region" description="Helical" evidence="7">
    <location>
        <begin position="139"/>
        <end position="157"/>
    </location>
</feature>
<evidence type="ECO:0000256" key="5">
    <source>
        <dbReference type="ARBA" id="ARBA00023136"/>
    </source>
</evidence>
<feature type="transmembrane region" description="Helical" evidence="7">
    <location>
        <begin position="383"/>
        <end position="406"/>
    </location>
</feature>
<dbReference type="AlphaFoldDB" id="V5XBJ6"/>
<reference evidence="9 10" key="1">
    <citation type="journal article" date="2014" name="Genome Announc.">
        <title>Complete Genome Sequence of Sterol-Transforming Mycobacterium neoaurum Strain VKM Ac-1815D.</title>
        <authorList>
            <person name="Shtratnikova V.Y."/>
            <person name="Bragin E.Y."/>
            <person name="Dovbnya D.V."/>
            <person name="Pekov Y.A."/>
            <person name="Schelkunov M.I."/>
            <person name="Strizhov N."/>
            <person name="Ivashina T.V."/>
            <person name="Ashapkin V.V."/>
            <person name="Donova M.V."/>
        </authorList>
    </citation>
    <scope>NUCLEOTIDE SEQUENCE [LARGE SCALE GENOMIC DNA]</scope>
    <source>
        <strain evidence="9 10">VKM Ac-1815D</strain>
    </source>
</reference>
<dbReference type="NCBIfam" id="TIGR01972">
    <property type="entry name" value="NDH_I_M"/>
    <property type="match status" value="1"/>
</dbReference>
<comment type="similarity">
    <text evidence="2">Belongs to the complex I subunit 4 family.</text>
</comment>
<dbReference type="EMBL" id="CP006936">
    <property type="protein sequence ID" value="AHC24789.1"/>
    <property type="molecule type" value="Genomic_DNA"/>
</dbReference>
<comment type="subcellular location">
    <subcellularLocation>
        <location evidence="1">Endomembrane system</location>
        <topology evidence="1">Multi-pass membrane protein</topology>
    </subcellularLocation>
    <subcellularLocation>
        <location evidence="6">Membrane</location>
        <topology evidence="6">Multi-pass membrane protein</topology>
    </subcellularLocation>
</comment>
<dbReference type="GO" id="GO:0008137">
    <property type="term" value="F:NADH dehydrogenase (ubiquinone) activity"/>
    <property type="evidence" value="ECO:0007669"/>
    <property type="project" value="InterPro"/>
</dbReference>
<feature type="transmembrane region" description="Helical" evidence="7">
    <location>
        <begin position="252"/>
        <end position="274"/>
    </location>
</feature>
<evidence type="ECO:0000313" key="9">
    <source>
        <dbReference type="EMBL" id="AHC24789.1"/>
    </source>
</evidence>
<evidence type="ECO:0000256" key="1">
    <source>
        <dbReference type="ARBA" id="ARBA00004127"/>
    </source>
</evidence>